<evidence type="ECO:0000313" key="2">
    <source>
        <dbReference type="Proteomes" id="UP001367508"/>
    </source>
</evidence>
<organism evidence="1 2">
    <name type="scientific">Canavalia gladiata</name>
    <name type="common">Sword bean</name>
    <name type="synonym">Dolichos gladiatus</name>
    <dbReference type="NCBI Taxonomy" id="3824"/>
    <lineage>
        <taxon>Eukaryota</taxon>
        <taxon>Viridiplantae</taxon>
        <taxon>Streptophyta</taxon>
        <taxon>Embryophyta</taxon>
        <taxon>Tracheophyta</taxon>
        <taxon>Spermatophyta</taxon>
        <taxon>Magnoliopsida</taxon>
        <taxon>eudicotyledons</taxon>
        <taxon>Gunneridae</taxon>
        <taxon>Pentapetalae</taxon>
        <taxon>rosids</taxon>
        <taxon>fabids</taxon>
        <taxon>Fabales</taxon>
        <taxon>Fabaceae</taxon>
        <taxon>Papilionoideae</taxon>
        <taxon>50 kb inversion clade</taxon>
        <taxon>NPAAA clade</taxon>
        <taxon>indigoferoid/millettioid clade</taxon>
        <taxon>Phaseoleae</taxon>
        <taxon>Canavalia</taxon>
    </lineage>
</organism>
<proteinExistence type="predicted"/>
<dbReference type="EMBL" id="JAYMYQ010000009">
    <property type="protein sequence ID" value="KAK7312974.1"/>
    <property type="molecule type" value="Genomic_DNA"/>
</dbReference>
<accession>A0AAN9K9W4</accession>
<sequence>MSFRYVEFRFITTLCNDPIFRYWGEARSLSLSLVGLKRGIFWAESQGLWSAIRVYGRFSQLLLLSLRVSIFNLPKASENSLGEEEELPLQVYPLSRQRPYFNTEKHGCDYSFAFGNMRGLNETLLSMMAHPRMAGPEYLFPIVIIAPQSILQWLLSKPLKHGKLNLKLRLIWFPWTFERAKHDLEALVDLKSQRS</sequence>
<dbReference type="Proteomes" id="UP001367508">
    <property type="component" value="Unassembled WGS sequence"/>
</dbReference>
<protein>
    <submittedName>
        <fullName evidence="1">Uncharacterized protein</fullName>
    </submittedName>
</protein>
<reference evidence="1 2" key="1">
    <citation type="submission" date="2024-01" db="EMBL/GenBank/DDBJ databases">
        <title>The genomes of 5 underutilized Papilionoideae crops provide insights into root nodulation and disease resistanc.</title>
        <authorList>
            <person name="Jiang F."/>
        </authorList>
    </citation>
    <scope>NUCLEOTIDE SEQUENCE [LARGE SCALE GENOMIC DNA]</scope>
    <source>
        <strain evidence="1">LVBAO_FW01</strain>
        <tissue evidence="1">Leaves</tissue>
    </source>
</reference>
<keyword evidence="2" id="KW-1185">Reference proteome</keyword>
<name>A0AAN9K9W4_CANGL</name>
<comment type="caution">
    <text evidence="1">The sequence shown here is derived from an EMBL/GenBank/DDBJ whole genome shotgun (WGS) entry which is preliminary data.</text>
</comment>
<evidence type="ECO:0000313" key="1">
    <source>
        <dbReference type="EMBL" id="KAK7312974.1"/>
    </source>
</evidence>
<gene>
    <name evidence="1" type="ORF">VNO77_37268</name>
</gene>
<dbReference type="AlphaFoldDB" id="A0AAN9K9W4"/>